<dbReference type="GO" id="GO:0007219">
    <property type="term" value="P:Notch signaling pathway"/>
    <property type="evidence" value="ECO:0007669"/>
    <property type="project" value="UniProtKB-KW"/>
</dbReference>
<dbReference type="Proteomes" id="UP000663862">
    <property type="component" value="Unassembled WGS sequence"/>
</dbReference>
<keyword evidence="5" id="KW-0963">Cytoplasm</keyword>
<keyword evidence="11" id="KW-0862">Zinc</keyword>
<keyword evidence="8" id="KW-0677">Repeat</keyword>
<evidence type="ECO:0000256" key="12">
    <source>
        <dbReference type="ARBA" id="ARBA00022976"/>
    </source>
</evidence>
<gene>
    <name evidence="20" type="ORF">FME351_LOCUS16907</name>
    <name evidence="21" type="ORF">TSG867_LOCUS13768</name>
</gene>
<dbReference type="PROSITE" id="PS50089">
    <property type="entry name" value="ZF_RING_2"/>
    <property type="match status" value="3"/>
</dbReference>
<dbReference type="Pfam" id="PF18346">
    <property type="entry name" value="SH3_15"/>
    <property type="match status" value="2"/>
</dbReference>
<comment type="catalytic activity">
    <reaction evidence="1">
        <text>S-ubiquitinyl-[E2 ubiquitin-conjugating enzyme]-L-cysteine + [acceptor protein]-L-lysine = [E2 ubiquitin-conjugating enzyme]-L-cysteine + N(6)-ubiquitinyl-[acceptor protein]-L-lysine.</text>
        <dbReference type="EC" id="2.3.2.27"/>
    </reaction>
</comment>
<evidence type="ECO:0000256" key="13">
    <source>
        <dbReference type="ARBA" id="ARBA00023043"/>
    </source>
</evidence>
<evidence type="ECO:0000313" key="21">
    <source>
        <dbReference type="EMBL" id="CAF4411489.1"/>
    </source>
</evidence>
<feature type="repeat" description="ANK" evidence="15">
    <location>
        <begin position="688"/>
        <end position="712"/>
    </location>
</feature>
<keyword evidence="12" id="KW-0914">Notch signaling pathway</keyword>
<dbReference type="GO" id="GO:0008270">
    <property type="term" value="F:zinc ion binding"/>
    <property type="evidence" value="ECO:0007669"/>
    <property type="project" value="UniProtKB-KW"/>
</dbReference>
<feature type="repeat" description="ANK" evidence="15">
    <location>
        <begin position="552"/>
        <end position="584"/>
    </location>
</feature>
<feature type="repeat" description="ANK" evidence="15">
    <location>
        <begin position="618"/>
        <end position="650"/>
    </location>
</feature>
<evidence type="ECO:0000256" key="7">
    <source>
        <dbReference type="ARBA" id="ARBA00022723"/>
    </source>
</evidence>
<dbReference type="PROSITE" id="PS50297">
    <property type="entry name" value="ANK_REP_REGION"/>
    <property type="match status" value="5"/>
</dbReference>
<dbReference type="SMART" id="SM00248">
    <property type="entry name" value="ANK"/>
    <property type="match status" value="8"/>
</dbReference>
<dbReference type="GO" id="GO:0006897">
    <property type="term" value="P:endocytosis"/>
    <property type="evidence" value="ECO:0007669"/>
    <property type="project" value="TreeGrafter"/>
</dbReference>
<feature type="repeat" description="ANK" evidence="15">
    <location>
        <begin position="585"/>
        <end position="617"/>
    </location>
</feature>
<feature type="domain" description="ZZ-type" evidence="18">
    <location>
        <begin position="114"/>
        <end position="166"/>
    </location>
</feature>
<feature type="domain" description="MIB/HERC2" evidence="19">
    <location>
        <begin position="32"/>
        <end position="108"/>
    </location>
</feature>
<evidence type="ECO:0000256" key="16">
    <source>
        <dbReference type="PROSITE-ProRule" id="PRU00228"/>
    </source>
</evidence>
<dbReference type="InterPro" id="IPR010606">
    <property type="entry name" value="Mib_Herc2"/>
</dbReference>
<organism evidence="20 22">
    <name type="scientific">Rotaria socialis</name>
    <dbReference type="NCBI Taxonomy" id="392032"/>
    <lineage>
        <taxon>Eukaryota</taxon>
        <taxon>Metazoa</taxon>
        <taxon>Spiralia</taxon>
        <taxon>Gnathifera</taxon>
        <taxon>Rotifera</taxon>
        <taxon>Eurotatoria</taxon>
        <taxon>Bdelloidea</taxon>
        <taxon>Philodinida</taxon>
        <taxon>Philodinidae</taxon>
        <taxon>Rotaria</taxon>
    </lineage>
</organism>
<dbReference type="AlphaFoldDB" id="A0A818HDF1"/>
<dbReference type="Gene3D" id="3.30.40.10">
    <property type="entry name" value="Zinc/RING finger domain, C3HC4 (zinc finger)"/>
    <property type="match status" value="3"/>
</dbReference>
<dbReference type="SUPFAM" id="SSF159034">
    <property type="entry name" value="Mib/herc2 domain-like"/>
    <property type="match status" value="2"/>
</dbReference>
<dbReference type="PROSITE" id="PS01357">
    <property type="entry name" value="ZF_ZZ_1"/>
    <property type="match status" value="1"/>
</dbReference>
<feature type="domain" description="RING-type" evidence="17">
    <location>
        <begin position="1013"/>
        <end position="1046"/>
    </location>
</feature>
<evidence type="ECO:0000259" key="19">
    <source>
        <dbReference type="PROSITE" id="PS51416"/>
    </source>
</evidence>
<dbReference type="GO" id="GO:0061630">
    <property type="term" value="F:ubiquitin protein ligase activity"/>
    <property type="evidence" value="ECO:0007669"/>
    <property type="project" value="UniProtKB-EC"/>
</dbReference>
<dbReference type="EMBL" id="CAJOBQ010000745">
    <property type="protein sequence ID" value="CAF4411489.1"/>
    <property type="molecule type" value="Genomic_DNA"/>
</dbReference>
<evidence type="ECO:0000256" key="5">
    <source>
        <dbReference type="ARBA" id="ARBA00022490"/>
    </source>
</evidence>
<dbReference type="Gene3D" id="3.30.60.90">
    <property type="match status" value="1"/>
</dbReference>
<dbReference type="Gene3D" id="1.25.40.20">
    <property type="entry name" value="Ankyrin repeat-containing domain"/>
    <property type="match status" value="3"/>
</dbReference>
<comment type="pathway">
    <text evidence="3">Protein modification; protein ubiquitination.</text>
</comment>
<dbReference type="PRINTS" id="PR01415">
    <property type="entry name" value="ANKYRIN"/>
</dbReference>
<dbReference type="EC" id="2.3.2.27" evidence="4"/>
<evidence type="ECO:0000259" key="18">
    <source>
        <dbReference type="PROSITE" id="PS50135"/>
    </source>
</evidence>
<keyword evidence="6" id="KW-0808">Transferase</keyword>
<comment type="subcellular location">
    <subcellularLocation>
        <location evidence="2">Cytoplasm</location>
    </subcellularLocation>
</comment>
<dbReference type="EMBL" id="CAJNYU010002057">
    <property type="protein sequence ID" value="CAF3503065.1"/>
    <property type="molecule type" value="Genomic_DNA"/>
</dbReference>
<evidence type="ECO:0000256" key="11">
    <source>
        <dbReference type="ARBA" id="ARBA00022833"/>
    </source>
</evidence>
<dbReference type="PROSITE" id="PS50088">
    <property type="entry name" value="ANK_REPEAT"/>
    <property type="match status" value="6"/>
</dbReference>
<evidence type="ECO:0000256" key="6">
    <source>
        <dbReference type="ARBA" id="ARBA00022679"/>
    </source>
</evidence>
<name>A0A818HDF1_9BILA</name>
<feature type="domain" description="MIB/HERC2" evidence="19">
    <location>
        <begin position="177"/>
        <end position="255"/>
    </location>
</feature>
<evidence type="ECO:0000313" key="20">
    <source>
        <dbReference type="EMBL" id="CAF3503065.1"/>
    </source>
</evidence>
<dbReference type="PANTHER" id="PTHR24202">
    <property type="entry name" value="E3 UBIQUITIN-PROTEIN LIGASE MIB2"/>
    <property type="match status" value="1"/>
</dbReference>
<dbReference type="Gene3D" id="2.30.30.40">
    <property type="entry name" value="SH3 Domains"/>
    <property type="match status" value="2"/>
</dbReference>
<dbReference type="InterPro" id="IPR043145">
    <property type="entry name" value="Znf_ZZ_sf"/>
</dbReference>
<dbReference type="GO" id="GO:0016567">
    <property type="term" value="P:protein ubiquitination"/>
    <property type="evidence" value="ECO:0007669"/>
    <property type="project" value="UniProtKB-UniPathway"/>
</dbReference>
<dbReference type="UniPathway" id="UPA00143"/>
<feature type="domain" description="RING-type" evidence="17">
    <location>
        <begin position="909"/>
        <end position="944"/>
    </location>
</feature>
<dbReference type="CDD" id="cd16727">
    <property type="entry name" value="RING-HC_MIB1_rpt3"/>
    <property type="match status" value="1"/>
</dbReference>
<evidence type="ECO:0000256" key="15">
    <source>
        <dbReference type="PROSITE-ProRule" id="PRU00023"/>
    </source>
</evidence>
<evidence type="ECO:0000313" key="22">
    <source>
        <dbReference type="Proteomes" id="UP000663869"/>
    </source>
</evidence>
<feature type="repeat" description="ANK" evidence="15">
    <location>
        <begin position="722"/>
        <end position="754"/>
    </location>
</feature>
<evidence type="ECO:0000256" key="3">
    <source>
        <dbReference type="ARBA" id="ARBA00004906"/>
    </source>
</evidence>
<dbReference type="SMART" id="SM00184">
    <property type="entry name" value="RING"/>
    <property type="match status" value="3"/>
</dbReference>
<evidence type="ECO:0000256" key="8">
    <source>
        <dbReference type="ARBA" id="ARBA00022737"/>
    </source>
</evidence>
<dbReference type="InterPro" id="IPR001841">
    <property type="entry name" value="Znf_RING"/>
</dbReference>
<evidence type="ECO:0000256" key="14">
    <source>
        <dbReference type="ARBA" id="ARBA00023054"/>
    </source>
</evidence>
<accession>A0A818HDF1</accession>
<dbReference type="InterPro" id="IPR036770">
    <property type="entry name" value="Ankyrin_rpt-contain_sf"/>
</dbReference>
<keyword evidence="10" id="KW-0833">Ubl conjugation pathway</keyword>
<dbReference type="Pfam" id="PF00023">
    <property type="entry name" value="Ank"/>
    <property type="match status" value="2"/>
</dbReference>
<dbReference type="FunFam" id="2.30.30.40:FF:000078">
    <property type="entry name" value="Putative e3 ubiquitin-protein ligase mib2"/>
    <property type="match status" value="1"/>
</dbReference>
<feature type="repeat" description="ANK" evidence="15">
    <location>
        <begin position="519"/>
        <end position="551"/>
    </location>
</feature>
<keyword evidence="13 15" id="KW-0040">ANK repeat</keyword>
<evidence type="ECO:0000256" key="10">
    <source>
        <dbReference type="ARBA" id="ARBA00022786"/>
    </source>
</evidence>
<dbReference type="InterPro" id="IPR002110">
    <property type="entry name" value="Ankyrin_rpt"/>
</dbReference>
<evidence type="ECO:0000256" key="4">
    <source>
        <dbReference type="ARBA" id="ARBA00012483"/>
    </source>
</evidence>
<feature type="domain" description="RING-type" evidence="17">
    <location>
        <begin position="862"/>
        <end position="897"/>
    </location>
</feature>
<keyword evidence="9 16" id="KW-0863">Zinc-finger</keyword>
<evidence type="ECO:0000256" key="2">
    <source>
        <dbReference type="ARBA" id="ARBA00004496"/>
    </source>
</evidence>
<sequence length="1057" mass="117518">MQTENKKNNLVDTDIGGTTNRRSNIELINQTTNNHIVDRYICGTRVVRGPDWKYGKQDGGEGHCGTVKSFENEENNEQQEVTVVWDHGEVGRHYRCRTHFDLRVLDNSATGIFHDNSVCSGCGQTPVYGIRWHCGDCPNVDLCSMCYHGDRHNTRHRFCRIATPHGEKILIDPRRKSKKLAYRGLYPGAKVFRGVDWNYGDQDSGEKKSGKIIEIQDWSKTHPRSAAYVVWDNDRENLYRVGFDGMIDLRVLSPGKGGYYYPDHAPSLGEAYYARETLSTGLTHEMYQQFQVGDYVNIDLELEIVQSLQHGHGGWTDNMFECLGTTGAVQSLDEDHDVVVAFPSGNRWTLNPALLTRVEITPEQATAMQRQKTAANIARTTASAGLTQALKVEDMVQICSDLERIKIFQRGHGEWAEAMVPALGKVGRVVHVYADGDVKVQVGGGCWIFNPLAVTKATTSFGLDDVPEERLNAMLKKLFSAQITGDVHEELVKAAANGDTRRVEELIKRTNVDVNGIFAGHTPLQAAAQNGHLDIIRLLIQHDANLEIEDKDGDRAVHHAAFGDAAEVLELLAKSGADLNSRNKKRQTPLHIGVCKGHFDVCKILLSNNVHPGIQDSDGDTPLHDAISKRRDDLIIILLEHNADVATCNNNGFNAIHHSALRGNSSAIELILAKIQNRQWLVDEKKDDGFTALHLAALNDHCFVAELLITKGNASINVQNSSLQTALHLAVGRQHLQIVNLLCSKAANVNLTDKDGDTCLHEALRHHTLSQLKQLQDAGDGGRLTNIFTNSNGYDKRPSVAIACTLVAHGADLTARNKKNQKPFDLCPDPHLCRMLTEKHIEYNRENNYDQQIKQNNTFTECLVCSDNERDTLFQPCSHVVTCHLCASRVKKCLLCKENIQSRIKIEQCKMCSQRKASVMYKPCGHLIACEECARLMEKCFVCRVTIDSTVSFVELCCGINDNTSLKSEVPSTTTAAAAAAAATPMSSNEVSDTLALARLQQQLQEIREQVHCPICMDRLKNMVFLCGHGVCQNCGDRVQECPICRKPIEKSIILYT</sequence>
<dbReference type="SMART" id="SM00291">
    <property type="entry name" value="ZnF_ZZ"/>
    <property type="match status" value="1"/>
</dbReference>
<dbReference type="InterPro" id="IPR013083">
    <property type="entry name" value="Znf_RING/FYVE/PHD"/>
</dbReference>
<dbReference type="InterPro" id="IPR037252">
    <property type="entry name" value="Mib_Herc2_sf"/>
</dbReference>
<dbReference type="Pfam" id="PF12796">
    <property type="entry name" value="Ank_2"/>
    <property type="match status" value="2"/>
</dbReference>
<dbReference type="PANTHER" id="PTHR24202:SF53">
    <property type="entry name" value="E3 UBIQUITIN-PROTEIN LIGASE MIB1"/>
    <property type="match status" value="1"/>
</dbReference>
<evidence type="ECO:0000256" key="1">
    <source>
        <dbReference type="ARBA" id="ARBA00000900"/>
    </source>
</evidence>
<dbReference type="SUPFAM" id="SSF48403">
    <property type="entry name" value="Ankyrin repeat"/>
    <property type="match status" value="1"/>
</dbReference>
<keyword evidence="14" id="KW-0175">Coiled coil</keyword>
<dbReference type="Proteomes" id="UP000663869">
    <property type="component" value="Unassembled WGS sequence"/>
</dbReference>
<dbReference type="CDD" id="cd16724">
    <property type="entry name" value="RING-HC_MIB1_rpt1"/>
    <property type="match status" value="1"/>
</dbReference>
<dbReference type="Pfam" id="PF00569">
    <property type="entry name" value="ZZ"/>
    <property type="match status" value="1"/>
</dbReference>
<dbReference type="PROSITE" id="PS50135">
    <property type="entry name" value="ZF_ZZ_2"/>
    <property type="match status" value="1"/>
</dbReference>
<dbReference type="PROSITE" id="PS51416">
    <property type="entry name" value="MIB_HERC2"/>
    <property type="match status" value="2"/>
</dbReference>
<protein>
    <recommendedName>
        <fullName evidence="4">RING-type E3 ubiquitin transferase</fullName>
        <ecNumber evidence="4">2.3.2.27</ecNumber>
    </recommendedName>
</protein>
<comment type="caution">
    <text evidence="20">The sequence shown here is derived from an EMBL/GenBank/DDBJ whole genome shotgun (WGS) entry which is preliminary data.</text>
</comment>
<dbReference type="Pfam" id="PF13920">
    <property type="entry name" value="zf-C3HC4_3"/>
    <property type="match status" value="3"/>
</dbReference>
<dbReference type="InterPro" id="IPR040847">
    <property type="entry name" value="SH3_15"/>
</dbReference>
<dbReference type="SUPFAM" id="SSF57850">
    <property type="entry name" value="RING/U-box"/>
    <property type="match status" value="2"/>
</dbReference>
<dbReference type="InterPro" id="IPR000433">
    <property type="entry name" value="Znf_ZZ"/>
</dbReference>
<dbReference type="GO" id="GO:0005737">
    <property type="term" value="C:cytoplasm"/>
    <property type="evidence" value="ECO:0007669"/>
    <property type="project" value="UniProtKB-SubCell"/>
</dbReference>
<reference evidence="20" key="1">
    <citation type="submission" date="2021-02" db="EMBL/GenBank/DDBJ databases">
        <authorList>
            <person name="Nowell W R."/>
        </authorList>
    </citation>
    <scope>NUCLEOTIDE SEQUENCE</scope>
</reference>
<proteinExistence type="predicted"/>
<evidence type="ECO:0000256" key="9">
    <source>
        <dbReference type="ARBA" id="ARBA00022771"/>
    </source>
</evidence>
<dbReference type="Pfam" id="PF06701">
    <property type="entry name" value="MIB_HERC2"/>
    <property type="match status" value="2"/>
</dbReference>
<evidence type="ECO:0000259" key="17">
    <source>
        <dbReference type="PROSITE" id="PS50089"/>
    </source>
</evidence>
<keyword evidence="7" id="KW-0479">Metal-binding</keyword>